<protein>
    <submittedName>
        <fullName evidence="2">SDR family NAD(P)-dependent oxidoreductase</fullName>
    </submittedName>
</protein>
<evidence type="ECO:0000313" key="3">
    <source>
        <dbReference type="Proteomes" id="UP000326789"/>
    </source>
</evidence>
<name>A0A5N3QU33_9VIBR</name>
<evidence type="ECO:0000313" key="2">
    <source>
        <dbReference type="EMBL" id="KAB0285663.1"/>
    </source>
</evidence>
<dbReference type="GO" id="GO:0016491">
    <property type="term" value="F:oxidoreductase activity"/>
    <property type="evidence" value="ECO:0007669"/>
    <property type="project" value="UniProtKB-KW"/>
</dbReference>
<dbReference type="AlphaFoldDB" id="A0A5N3QU33"/>
<dbReference type="SUPFAM" id="SSF51735">
    <property type="entry name" value="NAD(P)-binding Rossmann-fold domains"/>
    <property type="match status" value="1"/>
</dbReference>
<evidence type="ECO:0000256" key="1">
    <source>
        <dbReference type="ARBA" id="ARBA00023002"/>
    </source>
</evidence>
<dbReference type="Gene3D" id="3.40.50.720">
    <property type="entry name" value="NAD(P)-binding Rossmann-like Domain"/>
    <property type="match status" value="1"/>
</dbReference>
<dbReference type="Proteomes" id="UP000326789">
    <property type="component" value="Unassembled WGS sequence"/>
</dbReference>
<comment type="caution">
    <text evidence="2">The sequence shown here is derived from an EMBL/GenBank/DDBJ whole genome shotgun (WGS) entry which is preliminary data.</text>
</comment>
<organism evidence="2 3">
    <name type="scientific">Vibrio fortis</name>
    <dbReference type="NCBI Taxonomy" id="212667"/>
    <lineage>
        <taxon>Bacteria</taxon>
        <taxon>Pseudomonadati</taxon>
        <taxon>Pseudomonadota</taxon>
        <taxon>Gammaproteobacteria</taxon>
        <taxon>Vibrionales</taxon>
        <taxon>Vibrionaceae</taxon>
        <taxon>Vibrio</taxon>
    </lineage>
</organism>
<dbReference type="EMBL" id="VWSE01000010">
    <property type="protein sequence ID" value="KAB0285663.1"/>
    <property type="molecule type" value="Genomic_DNA"/>
</dbReference>
<sequence length="285" mass="31651">MVTGGNAGLGFQSTMELAQAGCRVIIGCRSNKKGLLAKERLQHLVPNADIENLPLDLTDFSSVRQFAYTVLEQYDRLDILLNNAGVVNLSELQHTEQGHEMHFATNHLGHFLLTGCLLPLVRKTVGARVVTVSSGGYKFGEMRFDDLDWKIRPYHRIKSYGDSKLANMLFFRQLHKLFELNGINAQSLAAHPGLTASERQQTQGIGGLLSKWLACPIESGVQPLLRACCDPNCNSGDFIGPRFGIRGRPVKEQLKVTAMDQEVADKLWDYSSHVTEMVYSFGDVD</sequence>
<keyword evidence="1" id="KW-0560">Oxidoreductase</keyword>
<dbReference type="InterPro" id="IPR036291">
    <property type="entry name" value="NAD(P)-bd_dom_sf"/>
</dbReference>
<dbReference type="PANTHER" id="PTHR43157:SF31">
    <property type="entry name" value="PHOSPHATIDYLINOSITOL-GLYCAN BIOSYNTHESIS CLASS F PROTEIN"/>
    <property type="match status" value="1"/>
</dbReference>
<dbReference type="Pfam" id="PF00106">
    <property type="entry name" value="adh_short"/>
    <property type="match status" value="1"/>
</dbReference>
<gene>
    <name evidence="2" type="ORF">F2P58_24315</name>
</gene>
<reference evidence="2 3" key="1">
    <citation type="submission" date="2019-09" db="EMBL/GenBank/DDBJ databases">
        <title>Whole genome sequence of Vibrio fortis.</title>
        <authorList>
            <person name="Das S.K."/>
        </authorList>
    </citation>
    <scope>NUCLEOTIDE SEQUENCE [LARGE SCALE GENOMIC DNA]</scope>
    <source>
        <strain evidence="2 3">AN60</strain>
    </source>
</reference>
<dbReference type="InterPro" id="IPR002347">
    <property type="entry name" value="SDR_fam"/>
</dbReference>
<accession>A0A5N3QU33</accession>
<proteinExistence type="predicted"/>
<dbReference type="PANTHER" id="PTHR43157">
    <property type="entry name" value="PHOSPHATIDYLINOSITOL-GLYCAN BIOSYNTHESIS CLASS F PROTEIN-RELATED"/>
    <property type="match status" value="1"/>
</dbReference>